<accession>A0ABR3SWT6</accession>
<dbReference type="InterPro" id="IPR054363">
    <property type="entry name" value="GH95_cat"/>
</dbReference>
<reference evidence="2 3" key="1">
    <citation type="submission" date="2024-02" db="EMBL/GenBank/DDBJ databases">
        <title>De novo assembly and annotation of 12 fungi associated with fruit tree decline syndrome in Ontario, Canada.</title>
        <authorList>
            <person name="Sulman M."/>
            <person name="Ellouze W."/>
            <person name="Ilyukhin E."/>
        </authorList>
    </citation>
    <scope>NUCLEOTIDE SEQUENCE [LARGE SCALE GENOMIC DNA]</scope>
    <source>
        <strain evidence="2 3">M1-105</strain>
    </source>
</reference>
<sequence>MSDTSSIETIIAAGTNYDQKKGHAENNYSFKGEDPGPKVQATIAAAASKAQSLLKRHLGDYRRLSQAFVLELPDTLGSVGPETSETIARYNTSIEYGDPFVESLIFDYSRHLLITSARPDVLPVNLQSNWSQTLSRAWSVDYHDNISIQIDYWHAGQTGLGELQAGL</sequence>
<organism evidence="2 3">
    <name type="scientific">Neofusicoccum ribis</name>
    <dbReference type="NCBI Taxonomy" id="45134"/>
    <lineage>
        <taxon>Eukaryota</taxon>
        <taxon>Fungi</taxon>
        <taxon>Dikarya</taxon>
        <taxon>Ascomycota</taxon>
        <taxon>Pezizomycotina</taxon>
        <taxon>Dothideomycetes</taxon>
        <taxon>Dothideomycetes incertae sedis</taxon>
        <taxon>Botryosphaeriales</taxon>
        <taxon>Botryosphaeriaceae</taxon>
        <taxon>Neofusicoccum</taxon>
    </lineage>
</organism>
<proteinExistence type="predicted"/>
<dbReference type="PANTHER" id="PTHR31084">
    <property type="entry name" value="ALPHA-L-FUCOSIDASE 2"/>
    <property type="match status" value="1"/>
</dbReference>
<evidence type="ECO:0000313" key="2">
    <source>
        <dbReference type="EMBL" id="KAL1631033.1"/>
    </source>
</evidence>
<protein>
    <recommendedName>
        <fullName evidence="1">Glycosyl hydrolase family 95 catalytic domain-containing protein</fullName>
    </recommendedName>
</protein>
<keyword evidence="3" id="KW-1185">Reference proteome</keyword>
<gene>
    <name evidence="2" type="ORF">SLS56_004707</name>
</gene>
<evidence type="ECO:0000259" key="1">
    <source>
        <dbReference type="Pfam" id="PF22124"/>
    </source>
</evidence>
<dbReference type="EMBL" id="JAJVDC020000043">
    <property type="protein sequence ID" value="KAL1631033.1"/>
    <property type="molecule type" value="Genomic_DNA"/>
</dbReference>
<feature type="domain" description="Glycosyl hydrolase family 95 catalytic" evidence="1">
    <location>
        <begin position="51"/>
        <end position="165"/>
    </location>
</feature>
<dbReference type="PANTHER" id="PTHR31084:SF3">
    <property type="entry name" value="ALPHA-FUCOSIDASE A"/>
    <property type="match status" value="1"/>
</dbReference>
<dbReference type="Pfam" id="PF22124">
    <property type="entry name" value="Glyco_hydro_95_cat"/>
    <property type="match status" value="1"/>
</dbReference>
<evidence type="ECO:0000313" key="3">
    <source>
        <dbReference type="Proteomes" id="UP001521116"/>
    </source>
</evidence>
<dbReference type="Proteomes" id="UP001521116">
    <property type="component" value="Unassembled WGS sequence"/>
</dbReference>
<name>A0ABR3SWT6_9PEZI</name>
<comment type="caution">
    <text evidence="2">The sequence shown here is derived from an EMBL/GenBank/DDBJ whole genome shotgun (WGS) entry which is preliminary data.</text>
</comment>
<dbReference type="Gene3D" id="2.70.98.50">
    <property type="entry name" value="putative glycoside hydrolase family protein from bacillus halodurans"/>
    <property type="match status" value="1"/>
</dbReference>